<dbReference type="RefSeq" id="WP_087651623.1">
    <property type="nucleotide sequence ID" value="NZ_CP021509.1"/>
</dbReference>
<dbReference type="AlphaFoldDB" id="A0A1Y0XWY0"/>
<dbReference type="OrthoDB" id="2086138at2"/>
<reference evidence="1 2" key="1">
    <citation type="submission" date="2017-05" db="EMBL/GenBank/DDBJ databases">
        <title>Genome sequence of Acetobacter pasteurianus subsp. pasteurianus strain SRCM101342.</title>
        <authorList>
            <person name="Cho S.H."/>
        </authorList>
    </citation>
    <scope>NUCLEOTIDE SEQUENCE [LARGE SCALE GENOMIC DNA]</scope>
    <source>
        <strain evidence="1 2">SRCM101342</strain>
    </source>
</reference>
<gene>
    <name evidence="1" type="ORF">S1001342_01054</name>
</gene>
<evidence type="ECO:0000313" key="1">
    <source>
        <dbReference type="EMBL" id="ARW47400.1"/>
    </source>
</evidence>
<proteinExistence type="predicted"/>
<dbReference type="EMBL" id="CP021509">
    <property type="protein sequence ID" value="ARW47400.1"/>
    <property type="molecule type" value="Genomic_DNA"/>
</dbReference>
<organism evidence="1 2">
    <name type="scientific">Acetobacter pasteurianus subsp. pasteurianus</name>
    <dbReference type="NCBI Taxonomy" id="481145"/>
    <lineage>
        <taxon>Bacteria</taxon>
        <taxon>Pseudomonadati</taxon>
        <taxon>Pseudomonadota</taxon>
        <taxon>Alphaproteobacteria</taxon>
        <taxon>Acetobacterales</taxon>
        <taxon>Acetobacteraceae</taxon>
        <taxon>Acetobacter</taxon>
    </lineage>
</organism>
<sequence>MTKRQKTGGRQKGTPNKATREIKEIAQAYTDTAIATLAFIAENGESEAARVSAANSILDRAYGKPRLALEHSGPDSQAIEVKGAGVSGLLAAALKDE</sequence>
<name>A0A1Y0XWY0_ACEPA</name>
<accession>A0A1Y0XWY0</accession>
<evidence type="ECO:0000313" key="2">
    <source>
        <dbReference type="Proteomes" id="UP000196205"/>
    </source>
</evidence>
<dbReference type="Proteomes" id="UP000196205">
    <property type="component" value="Chromosome"/>
</dbReference>
<protein>
    <submittedName>
        <fullName evidence="1">Uncharacterized protein</fullName>
    </submittedName>
</protein>